<reference evidence="2" key="1">
    <citation type="submission" date="2015-04" db="UniProtKB">
        <authorList>
            <consortium name="EnsemblPlants"/>
        </authorList>
    </citation>
    <scope>IDENTIFICATION</scope>
</reference>
<organism evidence="2">
    <name type="scientific">Oryza meridionalis</name>
    <dbReference type="NCBI Taxonomy" id="40149"/>
    <lineage>
        <taxon>Eukaryota</taxon>
        <taxon>Viridiplantae</taxon>
        <taxon>Streptophyta</taxon>
        <taxon>Embryophyta</taxon>
        <taxon>Tracheophyta</taxon>
        <taxon>Spermatophyta</taxon>
        <taxon>Magnoliopsida</taxon>
        <taxon>Liliopsida</taxon>
        <taxon>Poales</taxon>
        <taxon>Poaceae</taxon>
        <taxon>BOP clade</taxon>
        <taxon>Oryzoideae</taxon>
        <taxon>Oryzeae</taxon>
        <taxon>Oryzinae</taxon>
        <taxon>Oryza</taxon>
    </lineage>
</organism>
<keyword evidence="1" id="KW-0472">Membrane</keyword>
<dbReference type="Gramene" id="OMERI07G12980.1">
    <property type="protein sequence ID" value="OMERI07G12980.1"/>
    <property type="gene ID" value="OMERI07G12980"/>
</dbReference>
<keyword evidence="3" id="KW-1185">Reference proteome</keyword>
<proteinExistence type="predicted"/>
<feature type="transmembrane region" description="Helical" evidence="1">
    <location>
        <begin position="20"/>
        <end position="42"/>
    </location>
</feature>
<keyword evidence="1" id="KW-1133">Transmembrane helix</keyword>
<name>A0A0E0EBZ5_9ORYZ</name>
<dbReference type="Proteomes" id="UP000008021">
    <property type="component" value="Chromosome 7"/>
</dbReference>
<accession>A0A0E0EBZ5</accession>
<reference evidence="2" key="2">
    <citation type="submission" date="2018-05" db="EMBL/GenBank/DDBJ databases">
        <title>OmerRS3 (Oryza meridionalis Reference Sequence Version 3).</title>
        <authorList>
            <person name="Zhang J."/>
            <person name="Kudrna D."/>
            <person name="Lee S."/>
            <person name="Talag J."/>
            <person name="Welchert J."/>
            <person name="Wing R.A."/>
        </authorList>
    </citation>
    <scope>NUCLEOTIDE SEQUENCE [LARGE SCALE GENOMIC DNA]</scope>
    <source>
        <strain evidence="2">cv. OR44</strain>
    </source>
</reference>
<evidence type="ECO:0000256" key="1">
    <source>
        <dbReference type="SAM" id="Phobius"/>
    </source>
</evidence>
<sequence length="45" mass="4745">MGEAAMADNMVPMDNGSVQLLSGGILLLDISEGICFFILICCNHS</sequence>
<dbReference type="AlphaFoldDB" id="A0A0E0EBZ5"/>
<evidence type="ECO:0000313" key="3">
    <source>
        <dbReference type="Proteomes" id="UP000008021"/>
    </source>
</evidence>
<dbReference type="EnsemblPlants" id="OMERI07G12980.1">
    <property type="protein sequence ID" value="OMERI07G12980.1"/>
    <property type="gene ID" value="OMERI07G12980"/>
</dbReference>
<dbReference type="HOGENOM" id="CLU_3208461_0_0_1"/>
<evidence type="ECO:0000313" key="2">
    <source>
        <dbReference type="EnsemblPlants" id="OMERI07G12980.1"/>
    </source>
</evidence>
<protein>
    <submittedName>
        <fullName evidence="2">Uncharacterized protein</fullName>
    </submittedName>
</protein>
<keyword evidence="1" id="KW-0812">Transmembrane</keyword>